<evidence type="ECO:0000313" key="2">
    <source>
        <dbReference type="EMBL" id="NMN96631.1"/>
    </source>
</evidence>
<feature type="transmembrane region" description="Helical" evidence="1">
    <location>
        <begin position="6"/>
        <end position="39"/>
    </location>
</feature>
<comment type="caution">
    <text evidence="2">The sequence shown here is derived from an EMBL/GenBank/DDBJ whole genome shotgun (WGS) entry which is preliminary data.</text>
</comment>
<dbReference type="RefSeq" id="WP_169588739.1">
    <property type="nucleotide sequence ID" value="NZ_VCQU01000005.1"/>
</dbReference>
<gene>
    <name evidence="2" type="ORF">FGL95_16455</name>
</gene>
<sequence>MAQLPIVILAYFFAVVDFAFKHALIVVPLMVAVWLLLFVPSRTWASIRHAIAAPLRRTKPVAKVAEPRHRELAHSR</sequence>
<name>A0A848KEH8_9NOCA</name>
<keyword evidence="1" id="KW-0812">Transmembrane</keyword>
<evidence type="ECO:0000313" key="3">
    <source>
        <dbReference type="Proteomes" id="UP000535543"/>
    </source>
</evidence>
<accession>A0A848KEH8</accession>
<organism evidence="2 3">
    <name type="scientific">Antrihabitans stalactiti</name>
    <dbReference type="NCBI Taxonomy" id="2584121"/>
    <lineage>
        <taxon>Bacteria</taxon>
        <taxon>Bacillati</taxon>
        <taxon>Actinomycetota</taxon>
        <taxon>Actinomycetes</taxon>
        <taxon>Mycobacteriales</taxon>
        <taxon>Nocardiaceae</taxon>
        <taxon>Antrihabitans</taxon>
    </lineage>
</organism>
<evidence type="ECO:0000256" key="1">
    <source>
        <dbReference type="SAM" id="Phobius"/>
    </source>
</evidence>
<keyword evidence="3" id="KW-1185">Reference proteome</keyword>
<dbReference type="EMBL" id="VCQU01000005">
    <property type="protein sequence ID" value="NMN96631.1"/>
    <property type="molecule type" value="Genomic_DNA"/>
</dbReference>
<reference evidence="2 3" key="1">
    <citation type="submission" date="2019-05" db="EMBL/GenBank/DDBJ databases">
        <authorList>
            <person name="Lee S.D."/>
        </authorList>
    </citation>
    <scope>NUCLEOTIDE SEQUENCE [LARGE SCALE GENOMIC DNA]</scope>
    <source>
        <strain evidence="2 3">YC2-7</strain>
    </source>
</reference>
<keyword evidence="1" id="KW-0472">Membrane</keyword>
<keyword evidence="1" id="KW-1133">Transmembrane helix</keyword>
<protein>
    <submittedName>
        <fullName evidence="2">Uncharacterized protein</fullName>
    </submittedName>
</protein>
<reference evidence="2 3" key="2">
    <citation type="submission" date="2020-06" db="EMBL/GenBank/DDBJ databases">
        <title>Antribacter stalactiti gen. nov., sp. nov., a new member of the family Nacardiaceae isolated from a cave.</title>
        <authorList>
            <person name="Kim I.S."/>
        </authorList>
    </citation>
    <scope>NUCLEOTIDE SEQUENCE [LARGE SCALE GENOMIC DNA]</scope>
    <source>
        <strain evidence="2 3">YC2-7</strain>
    </source>
</reference>
<proteinExistence type="predicted"/>
<dbReference type="AlphaFoldDB" id="A0A848KEH8"/>
<dbReference type="Proteomes" id="UP000535543">
    <property type="component" value="Unassembled WGS sequence"/>
</dbReference>